<proteinExistence type="predicted"/>
<evidence type="ECO:0000256" key="1">
    <source>
        <dbReference type="ARBA" id="ARBA00004496"/>
    </source>
</evidence>
<dbReference type="SUPFAM" id="SSF51735">
    <property type="entry name" value="NAD(P)-binding Rossmann-fold domains"/>
    <property type="match status" value="1"/>
</dbReference>
<dbReference type="EMBL" id="BMLX01000002">
    <property type="protein sequence ID" value="GGP21585.1"/>
    <property type="molecule type" value="Genomic_DNA"/>
</dbReference>
<evidence type="ECO:0000259" key="7">
    <source>
        <dbReference type="SMART" id="SM00829"/>
    </source>
</evidence>
<evidence type="ECO:0000256" key="6">
    <source>
        <dbReference type="ARBA" id="ARBA00022990"/>
    </source>
</evidence>
<evidence type="ECO:0000313" key="9">
    <source>
        <dbReference type="Proteomes" id="UP000637267"/>
    </source>
</evidence>
<dbReference type="SUPFAM" id="SSF50129">
    <property type="entry name" value="GroES-like"/>
    <property type="match status" value="1"/>
</dbReference>
<dbReference type="Pfam" id="PF08240">
    <property type="entry name" value="ADH_N"/>
    <property type="match status" value="1"/>
</dbReference>
<dbReference type="InterPro" id="IPR002364">
    <property type="entry name" value="Quin_OxRdtase/zeta-crystal_CS"/>
</dbReference>
<reference evidence="9" key="1">
    <citation type="journal article" date="2019" name="Int. J. Syst. Evol. Microbiol.">
        <title>The Global Catalogue of Microorganisms (GCM) 10K type strain sequencing project: providing services to taxonomists for standard genome sequencing and annotation.</title>
        <authorList>
            <consortium name="The Broad Institute Genomics Platform"/>
            <consortium name="The Broad Institute Genome Sequencing Center for Infectious Disease"/>
            <person name="Wu L."/>
            <person name="Ma J."/>
        </authorList>
    </citation>
    <scope>NUCLEOTIDE SEQUENCE [LARGE SCALE GENOMIC DNA]</scope>
    <source>
        <strain evidence="9">CGMCC 1.8859</strain>
    </source>
</reference>
<dbReference type="Proteomes" id="UP000637267">
    <property type="component" value="Unassembled WGS sequence"/>
</dbReference>
<organism evidence="8 9">
    <name type="scientific">Silvimonas iriomotensis</name>
    <dbReference type="NCBI Taxonomy" id="449662"/>
    <lineage>
        <taxon>Bacteria</taxon>
        <taxon>Pseudomonadati</taxon>
        <taxon>Pseudomonadota</taxon>
        <taxon>Betaproteobacteria</taxon>
        <taxon>Neisseriales</taxon>
        <taxon>Chitinibacteraceae</taxon>
        <taxon>Silvimonas</taxon>
    </lineage>
</organism>
<keyword evidence="5" id="KW-0694">RNA-binding</keyword>
<dbReference type="PANTHER" id="PTHR44154:SF1">
    <property type="entry name" value="QUINONE OXIDOREDUCTASE"/>
    <property type="match status" value="1"/>
</dbReference>
<accession>A0ABQ2P9R2</accession>
<dbReference type="Pfam" id="PF00107">
    <property type="entry name" value="ADH_zinc_N"/>
    <property type="match status" value="1"/>
</dbReference>
<evidence type="ECO:0000313" key="8">
    <source>
        <dbReference type="EMBL" id="GGP21585.1"/>
    </source>
</evidence>
<evidence type="ECO:0000256" key="3">
    <source>
        <dbReference type="ARBA" id="ARBA00022490"/>
    </source>
</evidence>
<gene>
    <name evidence="8" type="ORF">GCM10010970_21210</name>
</gene>
<dbReference type="InterPro" id="IPR020843">
    <property type="entry name" value="ER"/>
</dbReference>
<dbReference type="PROSITE" id="PS01162">
    <property type="entry name" value="QOR_ZETA_CRYSTAL"/>
    <property type="match status" value="1"/>
</dbReference>
<dbReference type="InterPro" id="IPR036291">
    <property type="entry name" value="NAD(P)-bd_dom_sf"/>
</dbReference>
<comment type="subunit">
    <text evidence="2">Homotetramer.</text>
</comment>
<dbReference type="InterPro" id="IPR013149">
    <property type="entry name" value="ADH-like_C"/>
</dbReference>
<sequence>MYFSASGLAPEAAFLDITMTTKTSMRALILDNYEGAPFRDTQIDLAAPGQGEVQVKIHASGVNPIDYKIRTGQAPYAMPVLPAVLGTDLAGEIVAIGAGVVEFAVGDQVYGLTGGVRGLQGSLAEYANVDAALIALKPKNISMREAAAIPLVALTAWEGLVDRANIQPGQTVLVQGGAGGVGHMAVQIAKALGAKVFATTSTDKLPLVKELGATAIDYTKTPLEQYLQEYTQGQGFDIIYDTVGGPTLEASLGATRHYGRVVSCAAFGPHNLASSSLRSTDVSGVFVLHPMLSGERRAHHGEILRRVTALVEAGQVRAVLDSRRFTLDKAMAAHDAVEQGANIKVVIDVIES</sequence>
<comment type="subcellular location">
    <subcellularLocation>
        <location evidence="1">Cytoplasm</location>
    </subcellularLocation>
</comment>
<dbReference type="InterPro" id="IPR011032">
    <property type="entry name" value="GroES-like_sf"/>
</dbReference>
<comment type="caution">
    <text evidence="8">The sequence shown here is derived from an EMBL/GenBank/DDBJ whole genome shotgun (WGS) entry which is preliminary data.</text>
</comment>
<protein>
    <submittedName>
        <fullName evidence="8">Quinone oxidoreductase</fullName>
    </submittedName>
</protein>
<feature type="domain" description="Enoyl reductase (ER)" evidence="7">
    <location>
        <begin position="35"/>
        <end position="347"/>
    </location>
</feature>
<name>A0ABQ2P9R2_9NEIS</name>
<keyword evidence="9" id="KW-1185">Reference proteome</keyword>
<keyword evidence="3" id="KW-0963">Cytoplasm</keyword>
<keyword evidence="6" id="KW-0007">Acetylation</keyword>
<evidence type="ECO:0000256" key="2">
    <source>
        <dbReference type="ARBA" id="ARBA00011881"/>
    </source>
</evidence>
<dbReference type="SMART" id="SM00829">
    <property type="entry name" value="PKS_ER"/>
    <property type="match status" value="1"/>
</dbReference>
<dbReference type="PANTHER" id="PTHR44154">
    <property type="entry name" value="QUINONE OXIDOREDUCTASE"/>
    <property type="match status" value="1"/>
</dbReference>
<keyword evidence="4" id="KW-0521">NADP</keyword>
<dbReference type="Gene3D" id="3.40.50.720">
    <property type="entry name" value="NAD(P)-binding Rossmann-like Domain"/>
    <property type="match status" value="1"/>
</dbReference>
<dbReference type="CDD" id="cd08272">
    <property type="entry name" value="MDR6"/>
    <property type="match status" value="1"/>
</dbReference>
<dbReference type="InterPro" id="IPR051603">
    <property type="entry name" value="Zinc-ADH_QOR/CCCR"/>
</dbReference>
<dbReference type="Gene3D" id="3.90.180.10">
    <property type="entry name" value="Medium-chain alcohol dehydrogenases, catalytic domain"/>
    <property type="match status" value="1"/>
</dbReference>
<dbReference type="InterPro" id="IPR013154">
    <property type="entry name" value="ADH-like_N"/>
</dbReference>
<evidence type="ECO:0000256" key="4">
    <source>
        <dbReference type="ARBA" id="ARBA00022857"/>
    </source>
</evidence>
<evidence type="ECO:0000256" key="5">
    <source>
        <dbReference type="ARBA" id="ARBA00022884"/>
    </source>
</evidence>